<reference evidence="15 16" key="1">
    <citation type="journal article" date="2017" name="Mol. Ecol.">
        <title>Comparative and population genomic landscape of Phellinus noxius: A hypervariable fungus causing root rot in trees.</title>
        <authorList>
            <person name="Chung C.L."/>
            <person name="Lee T.J."/>
            <person name="Akiba M."/>
            <person name="Lee H.H."/>
            <person name="Kuo T.H."/>
            <person name="Liu D."/>
            <person name="Ke H.M."/>
            <person name="Yokoi T."/>
            <person name="Roa M.B."/>
            <person name="Lu M.J."/>
            <person name="Chang Y.Y."/>
            <person name="Ann P.J."/>
            <person name="Tsai J.N."/>
            <person name="Chen C.Y."/>
            <person name="Tzean S.S."/>
            <person name="Ota Y."/>
            <person name="Hattori T."/>
            <person name="Sahashi N."/>
            <person name="Liou R.F."/>
            <person name="Kikuchi T."/>
            <person name="Tsai I.J."/>
        </authorList>
    </citation>
    <scope>NUCLEOTIDE SEQUENCE [LARGE SCALE GENOMIC DNA]</scope>
    <source>
        <strain evidence="15 16">FFPRI411160</strain>
    </source>
</reference>
<dbReference type="GO" id="GO:0005634">
    <property type="term" value="C:nucleus"/>
    <property type="evidence" value="ECO:0007669"/>
    <property type="project" value="UniProtKB-SubCell"/>
</dbReference>
<evidence type="ECO:0000256" key="13">
    <source>
        <dbReference type="SAM" id="MobiDB-lite"/>
    </source>
</evidence>
<evidence type="ECO:0000256" key="6">
    <source>
        <dbReference type="ARBA" id="ARBA00022771"/>
    </source>
</evidence>
<dbReference type="PANTHER" id="PTHR45718">
    <property type="entry name" value="TRANSCRIPTIONAL ACTIVATOR CUBITUS INTERRUPTUS"/>
    <property type="match status" value="1"/>
</dbReference>
<evidence type="ECO:0000256" key="9">
    <source>
        <dbReference type="ARBA" id="ARBA00023125"/>
    </source>
</evidence>
<keyword evidence="16" id="KW-1185">Reference proteome</keyword>
<accession>A0A286UKH1</accession>
<evidence type="ECO:0000256" key="2">
    <source>
        <dbReference type="ARBA" id="ARBA00006991"/>
    </source>
</evidence>
<feature type="compositionally biased region" description="Polar residues" evidence="13">
    <location>
        <begin position="360"/>
        <end position="381"/>
    </location>
</feature>
<organism evidence="15 16">
    <name type="scientific">Pyrrhoderma noxium</name>
    <dbReference type="NCBI Taxonomy" id="2282107"/>
    <lineage>
        <taxon>Eukaryota</taxon>
        <taxon>Fungi</taxon>
        <taxon>Dikarya</taxon>
        <taxon>Basidiomycota</taxon>
        <taxon>Agaricomycotina</taxon>
        <taxon>Agaricomycetes</taxon>
        <taxon>Hymenochaetales</taxon>
        <taxon>Hymenochaetaceae</taxon>
        <taxon>Pyrrhoderma</taxon>
    </lineage>
</organism>
<dbReference type="PANTHER" id="PTHR45718:SF8">
    <property type="entry name" value="GLIS FAMILY ZINC FINGER 2"/>
    <property type="match status" value="1"/>
</dbReference>
<name>A0A286UKH1_9AGAM</name>
<evidence type="ECO:0000256" key="5">
    <source>
        <dbReference type="ARBA" id="ARBA00022737"/>
    </source>
</evidence>
<keyword evidence="7" id="KW-0862">Zinc</keyword>
<evidence type="ECO:0000256" key="11">
    <source>
        <dbReference type="ARBA" id="ARBA00023242"/>
    </source>
</evidence>
<proteinExistence type="inferred from homology"/>
<gene>
    <name evidence="15" type="ORF">PNOK_0490800</name>
</gene>
<keyword evidence="6 12" id="KW-0863">Zinc-finger</keyword>
<feature type="domain" description="C2H2-type" evidence="14">
    <location>
        <begin position="597"/>
        <end position="626"/>
    </location>
</feature>
<dbReference type="OrthoDB" id="3437960at2759"/>
<dbReference type="GO" id="GO:0007224">
    <property type="term" value="P:smoothened signaling pathway"/>
    <property type="evidence" value="ECO:0007669"/>
    <property type="project" value="TreeGrafter"/>
</dbReference>
<dbReference type="Proteomes" id="UP000217199">
    <property type="component" value="Unassembled WGS sequence"/>
</dbReference>
<evidence type="ECO:0000313" key="15">
    <source>
        <dbReference type="EMBL" id="PAV19974.1"/>
    </source>
</evidence>
<keyword evidence="9" id="KW-0238">DNA-binding</keyword>
<keyword evidence="8" id="KW-0805">Transcription regulation</keyword>
<feature type="compositionally biased region" description="Low complexity" evidence="13">
    <location>
        <begin position="382"/>
        <end position="391"/>
    </location>
</feature>
<dbReference type="STRING" id="2282107.A0A286UKH1"/>
<keyword evidence="10" id="KW-0804">Transcription</keyword>
<keyword evidence="11" id="KW-0539">Nucleus</keyword>
<dbReference type="GO" id="GO:0042802">
    <property type="term" value="F:identical protein binding"/>
    <property type="evidence" value="ECO:0007669"/>
    <property type="project" value="UniProtKB-ARBA"/>
</dbReference>
<feature type="domain" description="C2H2-type" evidence="14">
    <location>
        <begin position="477"/>
        <end position="510"/>
    </location>
</feature>
<dbReference type="InterPro" id="IPR036236">
    <property type="entry name" value="Znf_C2H2_sf"/>
</dbReference>
<evidence type="ECO:0000256" key="1">
    <source>
        <dbReference type="ARBA" id="ARBA00004123"/>
    </source>
</evidence>
<keyword evidence="4" id="KW-0479">Metal-binding</keyword>
<sequence length="635" mass="69585">MAFDSPNTDDRAGLLLPQLMQSISQGMYTPYPQLSDLRTATTRKRSDSSTTTALAFDTNLASNLHFGLHQPTPLEIVDACSGCVLDCDDKECQTSKQEQCSDQCVVLPCNDTCNDHCEASPCNDTCVEYCSTDGDYQDICLESSCQVQPCKGGTNCAFGLEEYLQCCTDFHGNFPVNLDTSSTIPQNWNSLGNLLNIHQNTSNFSAYQDLTVNNGETSNAIDSDPFASLAQDGDHIMSSACTSPKIQDETTTNNSFTATTFPCRWDNCAMVFGSMNELVGHVNLTHLHPPTTSPQPPKPSITSGIAEVPLLCRWDDCHSHSDLSTIPGPSTGLQTEVALNILSSHLFQDHLGVSVPHVPTLSTENTPELSQPEENMSLLTESSSSPASVPPEKTETQKTEMRFISIIPETISENKEGTYATPEPSPPPLSESHDSTHDCASAAHVCCWDSCNASFKTCTELTEHLTINHVGSGKRRYDCHWGNCPRNGTQGFASKQKILRHLQAHTGHRPFVCTECGQHFSEAATLQQHMRRHTKEKPYVCDFPGCGKAFAITGALTIHKRTHNGERPFKCPHCERAFSESSNLSKHLRTHTGDRPYHCVVPGCGKAFARPDQLQRHSKIHLKPKAESKAKSIPA</sequence>
<dbReference type="InParanoid" id="A0A286UKH1"/>
<comment type="similarity">
    <text evidence="2">Belongs to the krueppel C2H2-type zinc-finger protein family.</text>
</comment>
<evidence type="ECO:0000256" key="4">
    <source>
        <dbReference type="ARBA" id="ARBA00022723"/>
    </source>
</evidence>
<comment type="similarity">
    <text evidence="3">Belongs to the GLI C2H2-type zinc-finger protein family.</text>
</comment>
<dbReference type="InterPro" id="IPR043359">
    <property type="entry name" value="GLI-like"/>
</dbReference>
<dbReference type="SMART" id="SM00355">
    <property type="entry name" value="ZnF_C2H2"/>
    <property type="match status" value="7"/>
</dbReference>
<dbReference type="PROSITE" id="PS50157">
    <property type="entry name" value="ZINC_FINGER_C2H2_2"/>
    <property type="match status" value="6"/>
</dbReference>
<dbReference type="InterPro" id="IPR013087">
    <property type="entry name" value="Znf_C2H2_type"/>
</dbReference>
<feature type="domain" description="C2H2-type" evidence="14">
    <location>
        <begin position="444"/>
        <end position="474"/>
    </location>
</feature>
<feature type="region of interest" description="Disordered" evidence="13">
    <location>
        <begin position="358"/>
        <end position="398"/>
    </location>
</feature>
<dbReference type="GO" id="GO:0008270">
    <property type="term" value="F:zinc ion binding"/>
    <property type="evidence" value="ECO:0007669"/>
    <property type="project" value="UniProtKB-KW"/>
</dbReference>
<dbReference type="GO" id="GO:0000981">
    <property type="term" value="F:DNA-binding transcription factor activity, RNA polymerase II-specific"/>
    <property type="evidence" value="ECO:0007669"/>
    <property type="project" value="TreeGrafter"/>
</dbReference>
<evidence type="ECO:0000256" key="10">
    <source>
        <dbReference type="ARBA" id="ARBA00023163"/>
    </source>
</evidence>
<dbReference type="Pfam" id="PF00096">
    <property type="entry name" value="zf-C2H2"/>
    <property type="match status" value="3"/>
</dbReference>
<evidence type="ECO:0000256" key="8">
    <source>
        <dbReference type="ARBA" id="ARBA00023015"/>
    </source>
</evidence>
<feature type="region of interest" description="Disordered" evidence="13">
    <location>
        <begin position="412"/>
        <end position="433"/>
    </location>
</feature>
<comment type="caution">
    <text evidence="15">The sequence shown here is derived from an EMBL/GenBank/DDBJ whole genome shotgun (WGS) entry which is preliminary data.</text>
</comment>
<dbReference type="PROSITE" id="PS00028">
    <property type="entry name" value="ZINC_FINGER_C2H2_1"/>
    <property type="match status" value="6"/>
</dbReference>
<dbReference type="FunFam" id="3.30.160.60:FF:001157">
    <property type="entry name" value="Zinc finger protein 793"/>
    <property type="match status" value="1"/>
</dbReference>
<evidence type="ECO:0000259" key="14">
    <source>
        <dbReference type="PROSITE" id="PS50157"/>
    </source>
</evidence>
<evidence type="ECO:0000256" key="7">
    <source>
        <dbReference type="ARBA" id="ARBA00022833"/>
    </source>
</evidence>
<dbReference type="SUPFAM" id="SSF57667">
    <property type="entry name" value="beta-beta-alpha zinc fingers"/>
    <property type="match status" value="5"/>
</dbReference>
<dbReference type="FunFam" id="3.30.160.60:FF:000508">
    <property type="entry name" value="Myeloid zinc finger 1"/>
    <property type="match status" value="1"/>
</dbReference>
<dbReference type="GO" id="GO:0000978">
    <property type="term" value="F:RNA polymerase II cis-regulatory region sequence-specific DNA binding"/>
    <property type="evidence" value="ECO:0007669"/>
    <property type="project" value="UniProtKB-ARBA"/>
</dbReference>
<feature type="domain" description="C2H2-type" evidence="14">
    <location>
        <begin position="511"/>
        <end position="538"/>
    </location>
</feature>
<protein>
    <submittedName>
        <fullName evidence="15">Zinc finger 169</fullName>
    </submittedName>
</protein>
<evidence type="ECO:0000256" key="3">
    <source>
        <dbReference type="ARBA" id="ARBA00010831"/>
    </source>
</evidence>
<dbReference type="Gene3D" id="3.30.160.60">
    <property type="entry name" value="Classic Zinc Finger"/>
    <property type="match status" value="7"/>
</dbReference>
<keyword evidence="5" id="KW-0677">Repeat</keyword>
<feature type="domain" description="C2H2-type" evidence="14">
    <location>
        <begin position="569"/>
        <end position="596"/>
    </location>
</feature>
<dbReference type="AlphaFoldDB" id="A0A286UKH1"/>
<comment type="subcellular location">
    <subcellularLocation>
        <location evidence="1">Nucleus</location>
    </subcellularLocation>
</comment>
<dbReference type="EMBL" id="NBII01000004">
    <property type="protein sequence ID" value="PAV19974.1"/>
    <property type="molecule type" value="Genomic_DNA"/>
</dbReference>
<evidence type="ECO:0000256" key="12">
    <source>
        <dbReference type="PROSITE-ProRule" id="PRU00042"/>
    </source>
</evidence>
<feature type="domain" description="C2H2-type" evidence="14">
    <location>
        <begin position="539"/>
        <end position="568"/>
    </location>
</feature>
<dbReference type="FunFam" id="3.30.160.60:FF:000125">
    <property type="entry name" value="Putative zinc finger protein 143"/>
    <property type="match status" value="2"/>
</dbReference>
<evidence type="ECO:0000313" key="16">
    <source>
        <dbReference type="Proteomes" id="UP000217199"/>
    </source>
</evidence>